<sequence>MKKILLVLVLLILIFSSCVNMFGPKIVTLEVLLADKPVKDIEKLKVDISSFSYHYAIADEGVWATPTNVSTSVDILSLAGTEVSWLKINLPENATLTQIRFEVESATVTVAGVENSVILPNKTVHLPKVDISAVDGELVLDFDLVRSLHYNGNKYILTPVLKPTFRRGNVFSIKGTAVEASLPLKHAVVALFPTDESTILRLTLTRKDGSFYLGKWKNGTYVVKIFKNLELPDESEDLVLPTENVSRTVTIEGKDVTVDFNF</sequence>
<feature type="domain" description="DUF4382" evidence="1">
    <location>
        <begin position="28"/>
        <end position="159"/>
    </location>
</feature>
<gene>
    <name evidence="2" type="ORF">BW47_02415</name>
</gene>
<dbReference type="EMBL" id="CP007389">
    <property type="protein sequence ID" value="APT73482.1"/>
    <property type="molecule type" value="Genomic_DNA"/>
</dbReference>
<name>A0ABM6GD83_9BACT</name>
<proteinExistence type="predicted"/>
<protein>
    <recommendedName>
        <fullName evidence="1">DUF4382 domain-containing protein</fullName>
    </recommendedName>
</protein>
<accession>A0ABM6GD83</accession>
<dbReference type="SUPFAM" id="SSF49478">
    <property type="entry name" value="Cna protein B-type domain"/>
    <property type="match status" value="1"/>
</dbReference>
<dbReference type="Proteomes" id="UP000185490">
    <property type="component" value="Chromosome"/>
</dbReference>
<evidence type="ECO:0000259" key="1">
    <source>
        <dbReference type="Pfam" id="PF14321"/>
    </source>
</evidence>
<evidence type="ECO:0000313" key="2">
    <source>
        <dbReference type="EMBL" id="APT73482.1"/>
    </source>
</evidence>
<keyword evidence="3" id="KW-1185">Reference proteome</keyword>
<dbReference type="PROSITE" id="PS51257">
    <property type="entry name" value="PROKAR_LIPOPROTEIN"/>
    <property type="match status" value="1"/>
</dbReference>
<organism evidence="2 3">
    <name type="scientific">Thermosipho melanesiensis</name>
    <dbReference type="NCBI Taxonomy" id="46541"/>
    <lineage>
        <taxon>Bacteria</taxon>
        <taxon>Thermotogati</taxon>
        <taxon>Thermotogota</taxon>
        <taxon>Thermotogae</taxon>
        <taxon>Thermotogales</taxon>
        <taxon>Fervidobacteriaceae</taxon>
        <taxon>Thermosipho</taxon>
    </lineage>
</organism>
<dbReference type="Pfam" id="PF14321">
    <property type="entry name" value="DUF4382"/>
    <property type="match status" value="1"/>
</dbReference>
<evidence type="ECO:0000313" key="3">
    <source>
        <dbReference type="Proteomes" id="UP000185490"/>
    </source>
</evidence>
<dbReference type="InterPro" id="IPR025491">
    <property type="entry name" value="DUF4382"/>
</dbReference>
<reference evidence="2 3" key="1">
    <citation type="submission" date="2014-02" db="EMBL/GenBank/DDBJ databases">
        <title>Diversity of Thermotogales isolates from hydrothermal vents.</title>
        <authorList>
            <person name="Haverkamp T.H.A."/>
            <person name="Lossouarn J."/>
            <person name="Geslin C."/>
            <person name="Nesbo C.L."/>
        </authorList>
    </citation>
    <scope>NUCLEOTIDE SEQUENCE [LARGE SCALE GENOMIC DNA]</scope>
    <source>
        <strain evidence="2 3">431</strain>
    </source>
</reference>
<dbReference type="RefSeq" id="WP_012056673.1">
    <property type="nucleotide sequence ID" value="NZ_CP007389.1"/>
</dbReference>